<dbReference type="Pfam" id="PF13505">
    <property type="entry name" value="OMP_b-brl"/>
    <property type="match status" value="1"/>
</dbReference>
<dbReference type="SUPFAM" id="SSF56925">
    <property type="entry name" value="OMPA-like"/>
    <property type="match status" value="1"/>
</dbReference>
<sequence length="216" mass="23318">MKIVVKLTVMTTLLISASALAAKPGAYIGLNLGYGGMDTAQLTKNSFRNEASSSASLRGFAGRINAGYLWSQSSLNYGIELGYATYANNQYSALGKNGEKYNFTYKGYNIDLLGIAQYNFNPNWNIFAKVGIAYASQTTSGSSEFSHMFANKGRLLPKVALGLGYEFTNGIGLNLTASHIFGNQSTFDGNNNQTIKNNLNKVSPVDMVTVGISYNF</sequence>
<reference evidence="3 4" key="1">
    <citation type="journal article" date="2014" name="Genome Announc.">
        <title>Comparative Genome Analysis of Two Isolates of the Fish Pathogen Piscirickettsia salmonis from Different Hosts Reveals Major Differences in Virulence-Associated Secretion Systems.</title>
        <authorList>
            <person name="Bohle H."/>
            <person name="Henriquez P."/>
            <person name="Grothusen H."/>
            <person name="Navas E."/>
            <person name="Sandoval A."/>
            <person name="Bustamante F."/>
            <person name="Bustos P."/>
            <person name="Mancilla M."/>
        </authorList>
    </citation>
    <scope>NUCLEOTIDE SEQUENCE [LARGE SCALE GENOMIC DNA]</scope>
    <source>
        <strain evidence="4">B1-32597</strain>
    </source>
</reference>
<name>A0A1L6TCA1_PISSA</name>
<feature type="domain" description="Outer membrane protein beta-barrel" evidence="2">
    <location>
        <begin position="10"/>
        <end position="216"/>
    </location>
</feature>
<evidence type="ECO:0000259" key="2">
    <source>
        <dbReference type="Pfam" id="PF13505"/>
    </source>
</evidence>
<evidence type="ECO:0000313" key="3">
    <source>
        <dbReference type="EMBL" id="ALB22986.1"/>
    </source>
</evidence>
<keyword evidence="1" id="KW-0732">Signal</keyword>
<dbReference type="InterPro" id="IPR011250">
    <property type="entry name" value="OMP/PagP_B-barrel"/>
</dbReference>
<protein>
    <submittedName>
        <fullName evidence="3">Outer membrane insertion signal protein</fullName>
    </submittedName>
</protein>
<evidence type="ECO:0000313" key="4">
    <source>
        <dbReference type="Proteomes" id="UP000029558"/>
    </source>
</evidence>
<dbReference type="InterPro" id="IPR027385">
    <property type="entry name" value="Beta-barrel_OMP"/>
</dbReference>
<gene>
    <name evidence="3" type="ORF">KU39_1806</name>
</gene>
<dbReference type="RefSeq" id="WP_017378160.1">
    <property type="nucleotide sequence ID" value="NZ_CP012508.1"/>
</dbReference>
<dbReference type="Gene3D" id="2.40.160.20">
    <property type="match status" value="1"/>
</dbReference>
<dbReference type="AlphaFoldDB" id="A0A1L6TCA1"/>
<dbReference type="EMBL" id="CP012508">
    <property type="protein sequence ID" value="ALB22986.1"/>
    <property type="molecule type" value="Genomic_DNA"/>
</dbReference>
<dbReference type="OrthoDB" id="5623160at2"/>
<accession>A0A1L6TCA1</accession>
<dbReference type="Proteomes" id="UP000029558">
    <property type="component" value="Chromosome"/>
</dbReference>
<organism evidence="3 4">
    <name type="scientific">Piscirickettsia salmonis</name>
    <dbReference type="NCBI Taxonomy" id="1238"/>
    <lineage>
        <taxon>Bacteria</taxon>
        <taxon>Pseudomonadati</taxon>
        <taxon>Pseudomonadota</taxon>
        <taxon>Gammaproteobacteria</taxon>
        <taxon>Thiotrichales</taxon>
        <taxon>Piscirickettsiaceae</taxon>
        <taxon>Piscirickettsia</taxon>
    </lineage>
</organism>
<proteinExistence type="predicted"/>
<evidence type="ECO:0000256" key="1">
    <source>
        <dbReference type="ARBA" id="ARBA00022729"/>
    </source>
</evidence>